<dbReference type="EMBL" id="RCOS01000017">
    <property type="protein sequence ID" value="RSN78427.1"/>
    <property type="molecule type" value="Genomic_DNA"/>
</dbReference>
<organism evidence="1 2">
    <name type="scientific">Candidatus Methanodesulfokora washburnensis</name>
    <dbReference type="NCBI Taxonomy" id="2478471"/>
    <lineage>
        <taxon>Archaea</taxon>
        <taxon>Thermoproteota</taxon>
        <taxon>Candidatus Korarchaeia</taxon>
        <taxon>Candidatus Korarchaeia incertae sedis</taxon>
        <taxon>Candidatus Methanodesulfokora</taxon>
    </lineage>
</organism>
<dbReference type="AlphaFoldDB" id="A0A429GX71"/>
<keyword evidence="2" id="KW-1185">Reference proteome</keyword>
<name>A0A429GX71_9CREN</name>
<comment type="caution">
    <text evidence="1">The sequence shown here is derived from an EMBL/GenBank/DDBJ whole genome shotgun (WGS) entry which is preliminary data.</text>
</comment>
<evidence type="ECO:0000313" key="1">
    <source>
        <dbReference type="EMBL" id="RSN78427.1"/>
    </source>
</evidence>
<gene>
    <name evidence="1" type="ORF">D6D85_00970</name>
</gene>
<sequence length="164" mass="19145">MSYPPQWKVMEIKSFFDAFYSPLPHFEDAEKHIFAAWVEQTQNYGTYAFDVPVMSSAHLAEVEKFPPGVREAAFYLTAKKIDAIKILNRDVWIIEVKKRPLASGVGQLLTYKDSFEQTYPDYRVRKLIYVVPLMDMDVKMTCDRMGIDFQVVKGLEKLATRWVY</sequence>
<reference evidence="1 2" key="1">
    <citation type="submission" date="2018-10" db="EMBL/GenBank/DDBJ databases">
        <title>Co-occurring genomic capacity for anaerobic methane metabolism and dissimilatory sulfite reduction discovered in the Korarchaeota.</title>
        <authorList>
            <person name="Mckay L.J."/>
            <person name="Dlakic M."/>
            <person name="Fields M.W."/>
            <person name="Delmont T.O."/>
            <person name="Eren A.M."/>
            <person name="Jay Z.J."/>
            <person name="Klingelsmith K.B."/>
            <person name="Rusch D.B."/>
            <person name="Inskeep W.P."/>
        </authorList>
    </citation>
    <scope>NUCLEOTIDE SEQUENCE [LARGE SCALE GENOMIC DNA]</scope>
    <source>
        <strain evidence="1 2">MDKW</strain>
    </source>
</reference>
<accession>A0A429GX71</accession>
<evidence type="ECO:0000313" key="2">
    <source>
        <dbReference type="Proteomes" id="UP000277582"/>
    </source>
</evidence>
<proteinExistence type="predicted"/>
<protein>
    <submittedName>
        <fullName evidence="1">Uncharacterized protein</fullName>
    </submittedName>
</protein>
<dbReference type="Proteomes" id="UP000277582">
    <property type="component" value="Unassembled WGS sequence"/>
</dbReference>
<dbReference type="RefSeq" id="WP_125670162.1">
    <property type="nucleotide sequence ID" value="NZ_RCOS01000017.1"/>
</dbReference>